<evidence type="ECO:0000256" key="1">
    <source>
        <dbReference type="SAM" id="SignalP"/>
    </source>
</evidence>
<feature type="chain" id="PRO_5003197848" evidence="1">
    <location>
        <begin position="18"/>
        <end position="375"/>
    </location>
</feature>
<dbReference type="EMBL" id="DS989822">
    <property type="protein sequence ID" value="EFQ98606.1"/>
    <property type="molecule type" value="Genomic_DNA"/>
</dbReference>
<dbReference type="OMA" id="WHVANIN"/>
<gene>
    <name evidence="2" type="ORF">MGYG_01630</name>
</gene>
<keyword evidence="1" id="KW-0732">Signal</keyword>
<dbReference type="GeneID" id="10032888"/>
<proteinExistence type="predicted"/>
<dbReference type="RefSeq" id="XP_003177558.1">
    <property type="nucleotide sequence ID" value="XM_003177510.1"/>
</dbReference>
<dbReference type="OrthoDB" id="4764652at2759"/>
<dbReference type="HOGENOM" id="CLU_737643_0_0_1"/>
<protein>
    <submittedName>
        <fullName evidence="2">Uncharacterized protein</fullName>
    </submittedName>
</protein>
<organism evidence="3">
    <name type="scientific">Arthroderma gypseum (strain ATCC MYA-4604 / CBS 118893)</name>
    <name type="common">Microsporum gypseum</name>
    <dbReference type="NCBI Taxonomy" id="535722"/>
    <lineage>
        <taxon>Eukaryota</taxon>
        <taxon>Fungi</taxon>
        <taxon>Dikarya</taxon>
        <taxon>Ascomycota</taxon>
        <taxon>Pezizomycotina</taxon>
        <taxon>Eurotiomycetes</taxon>
        <taxon>Eurotiomycetidae</taxon>
        <taxon>Onygenales</taxon>
        <taxon>Arthrodermataceae</taxon>
        <taxon>Nannizzia</taxon>
    </lineage>
</organism>
<name>E5R242_ARTGP</name>
<evidence type="ECO:0000313" key="3">
    <source>
        <dbReference type="Proteomes" id="UP000002669"/>
    </source>
</evidence>
<sequence length="375" mass="41148">MLIRAFILSLCLLRSSALPAPENLSPGDGIPGGNARTAGVIPAPGEPLHGRLPELNKDETKKAIRLAERGMTGEELPKYLIFAGQASNVTELDTGVISLDWDCPDGGIGTACSWSGVPIVIRIALLVEQIDTLNGSLGTISAVDGWHVANINTPDEIRLMENHLSLMLSTEVYHVGIWYGEGQRTVPLSTRSVDSTTATPRHIFAGDFQGHPVHFTYMGQVNNNTHFRFGYGLGPIIAENRRRMNRRETLTINNQYFDKGGFDYAGVAPGAAAYLNPDNQDDFFNWVSEQVSCYFEEIDDFPLAPALQFQIYNSLDKMTLAANVIAPFTKDSESAIGSVEPTGGIIINDKCAYRYEDPHGCEACEDEEYEDEELQ</sequence>
<dbReference type="Proteomes" id="UP000002669">
    <property type="component" value="Unassembled WGS sequence"/>
</dbReference>
<dbReference type="InParanoid" id="E5R242"/>
<dbReference type="AlphaFoldDB" id="E5R242"/>
<dbReference type="VEuPathDB" id="FungiDB:MGYG_01630"/>
<keyword evidence="3" id="KW-1185">Reference proteome</keyword>
<reference evidence="3" key="1">
    <citation type="journal article" date="2012" name="MBio">
        <title>Comparative genome analysis of Trichophyton rubrum and related dermatophytes reveals candidate genes involved in infection.</title>
        <authorList>
            <person name="Martinez D.A."/>
            <person name="Oliver B.G."/>
            <person name="Graeser Y."/>
            <person name="Goldberg J.M."/>
            <person name="Li W."/>
            <person name="Martinez-Rossi N.M."/>
            <person name="Monod M."/>
            <person name="Shelest E."/>
            <person name="Barton R.C."/>
            <person name="Birch E."/>
            <person name="Brakhage A.A."/>
            <person name="Chen Z."/>
            <person name="Gurr S.J."/>
            <person name="Heiman D."/>
            <person name="Heitman J."/>
            <person name="Kosti I."/>
            <person name="Rossi A."/>
            <person name="Saif S."/>
            <person name="Samalova M."/>
            <person name="Saunders C.W."/>
            <person name="Shea T."/>
            <person name="Summerbell R.C."/>
            <person name="Xu J."/>
            <person name="Young S."/>
            <person name="Zeng Q."/>
            <person name="Birren B.W."/>
            <person name="Cuomo C.A."/>
            <person name="White T.C."/>
        </authorList>
    </citation>
    <scope>NUCLEOTIDE SEQUENCE [LARGE SCALE GENOMIC DNA]</scope>
    <source>
        <strain evidence="3">ATCC MYA-4604 / CBS 118893</strain>
    </source>
</reference>
<accession>E5R242</accession>
<evidence type="ECO:0000313" key="2">
    <source>
        <dbReference type="EMBL" id="EFQ98606.1"/>
    </source>
</evidence>
<feature type="signal peptide" evidence="1">
    <location>
        <begin position="1"/>
        <end position="17"/>
    </location>
</feature>